<dbReference type="Proteomes" id="UP000243807">
    <property type="component" value="Chromosome"/>
</dbReference>
<dbReference type="GO" id="GO:0005886">
    <property type="term" value="C:plasma membrane"/>
    <property type="evidence" value="ECO:0007669"/>
    <property type="project" value="UniProtKB-SubCell"/>
</dbReference>
<evidence type="ECO:0000313" key="10">
    <source>
        <dbReference type="Proteomes" id="UP000243807"/>
    </source>
</evidence>
<feature type="transmembrane region" description="Helical" evidence="7">
    <location>
        <begin position="234"/>
        <end position="252"/>
    </location>
</feature>
<dbReference type="Pfam" id="PF00528">
    <property type="entry name" value="BPD_transp_1"/>
    <property type="match status" value="1"/>
</dbReference>
<evidence type="ECO:0000256" key="5">
    <source>
        <dbReference type="ARBA" id="ARBA00022989"/>
    </source>
</evidence>
<dbReference type="KEGG" id="afy:BW247_02515"/>
<evidence type="ECO:0000256" key="4">
    <source>
        <dbReference type="ARBA" id="ARBA00022692"/>
    </source>
</evidence>
<evidence type="ECO:0000256" key="3">
    <source>
        <dbReference type="ARBA" id="ARBA00022475"/>
    </source>
</evidence>
<evidence type="ECO:0000313" key="9">
    <source>
        <dbReference type="EMBL" id="APZ42105.1"/>
    </source>
</evidence>
<dbReference type="PANTHER" id="PTHR43386:SF1">
    <property type="entry name" value="D,D-DIPEPTIDE TRANSPORT SYSTEM PERMEASE PROTEIN DDPC-RELATED"/>
    <property type="match status" value="1"/>
</dbReference>
<dbReference type="InterPro" id="IPR025966">
    <property type="entry name" value="OppC_N"/>
</dbReference>
<dbReference type="InterPro" id="IPR000515">
    <property type="entry name" value="MetI-like"/>
</dbReference>
<dbReference type="EMBL" id="CP019434">
    <property type="protein sequence ID" value="APZ42105.1"/>
    <property type="molecule type" value="Genomic_DNA"/>
</dbReference>
<feature type="transmembrane region" description="Helical" evidence="7">
    <location>
        <begin position="172"/>
        <end position="191"/>
    </location>
</feature>
<comment type="subcellular location">
    <subcellularLocation>
        <location evidence="1 7">Cell membrane</location>
        <topology evidence="1 7">Multi-pass membrane protein</topology>
    </subcellularLocation>
</comment>
<dbReference type="PANTHER" id="PTHR43386">
    <property type="entry name" value="OLIGOPEPTIDE TRANSPORT SYSTEM PERMEASE PROTEIN APPC"/>
    <property type="match status" value="1"/>
</dbReference>
<gene>
    <name evidence="9" type="ORF">BW247_02515</name>
</gene>
<dbReference type="OrthoDB" id="9805884at2"/>
<dbReference type="GO" id="GO:0055085">
    <property type="term" value="P:transmembrane transport"/>
    <property type="evidence" value="ECO:0007669"/>
    <property type="project" value="InterPro"/>
</dbReference>
<dbReference type="InterPro" id="IPR050366">
    <property type="entry name" value="BP-dependent_transpt_permease"/>
</dbReference>
<keyword evidence="10" id="KW-1185">Reference proteome</keyword>
<keyword evidence="5 7" id="KW-1133">Transmembrane helix</keyword>
<feature type="transmembrane region" description="Helical" evidence="7">
    <location>
        <begin position="134"/>
        <end position="160"/>
    </location>
</feature>
<dbReference type="Gene3D" id="1.10.3720.10">
    <property type="entry name" value="MetI-like"/>
    <property type="match status" value="1"/>
</dbReference>
<keyword evidence="2 7" id="KW-0813">Transport</keyword>
<keyword evidence="4 7" id="KW-0812">Transmembrane</keyword>
<reference evidence="9 10" key="1">
    <citation type="submission" date="2017-01" db="EMBL/GenBank/DDBJ databases">
        <title>Draft sequence of Acidihalobacter ferrooxidans strain DSM 14175 (strain V8).</title>
        <authorList>
            <person name="Khaleque H.N."/>
            <person name="Ramsay J.P."/>
            <person name="Murphy R.J.T."/>
            <person name="Kaksonen A.H."/>
            <person name="Boxall N.J."/>
            <person name="Watkin E.L.J."/>
        </authorList>
    </citation>
    <scope>NUCLEOTIDE SEQUENCE [LARGE SCALE GENOMIC DNA]</scope>
    <source>
        <strain evidence="9 10">V8</strain>
    </source>
</reference>
<dbReference type="AlphaFoldDB" id="A0A1P8UE37"/>
<evidence type="ECO:0000259" key="8">
    <source>
        <dbReference type="PROSITE" id="PS50928"/>
    </source>
</evidence>
<feature type="transmembrane region" description="Helical" evidence="7">
    <location>
        <begin position="203"/>
        <end position="222"/>
    </location>
</feature>
<evidence type="ECO:0000256" key="1">
    <source>
        <dbReference type="ARBA" id="ARBA00004651"/>
    </source>
</evidence>
<feature type="domain" description="ABC transmembrane type-1" evidence="8">
    <location>
        <begin position="130"/>
        <end position="332"/>
    </location>
</feature>
<sequence>MSGNGGSTEFGGAAPAASVRYVSRGPWVTAWRKLRRDRAAMAATVLLAIIVGLCLSAPLYAKYIAKSDPFQSNLNGTFVLDGKTVSVMQPSTTGLGLGVTPIGPTWRLGPYMLGADSQGRDVAARLLYGGLNSLLIGTMSTILCLFLATLLGTFSGFFGGVVDMVVSRLLDVLWAFPIFFLAISLSIVLINKSITLGPITINSGSLWLPIFIVGIVYVPYVARPIRGQVLSLKQSEFVLAAVGLGVPAHRILLRDILPNVSTTIIVFVPLMMALCILTESALSYLSIGVQPPAASWGTIIQDGQGLLYTRPLVAVAPGVAIALTVLALNVLGDGVRDALDPRSKVRIRAS</sequence>
<proteinExistence type="inferred from homology"/>
<dbReference type="InterPro" id="IPR035906">
    <property type="entry name" value="MetI-like_sf"/>
</dbReference>
<feature type="transmembrane region" description="Helical" evidence="7">
    <location>
        <begin position="264"/>
        <end position="287"/>
    </location>
</feature>
<protein>
    <submittedName>
        <fullName evidence="9">Peptide ABC transporter permease</fullName>
    </submittedName>
</protein>
<dbReference type="STRING" id="1765967.BW247_02515"/>
<keyword evidence="3" id="KW-1003">Cell membrane</keyword>
<feature type="transmembrane region" description="Helical" evidence="7">
    <location>
        <begin position="39"/>
        <end position="61"/>
    </location>
</feature>
<evidence type="ECO:0000256" key="2">
    <source>
        <dbReference type="ARBA" id="ARBA00022448"/>
    </source>
</evidence>
<keyword evidence="6 7" id="KW-0472">Membrane</keyword>
<comment type="similarity">
    <text evidence="7">Belongs to the binding-protein-dependent transport system permease family.</text>
</comment>
<name>A0A1P8UE37_9GAMM</name>
<feature type="transmembrane region" description="Helical" evidence="7">
    <location>
        <begin position="307"/>
        <end position="332"/>
    </location>
</feature>
<dbReference type="SUPFAM" id="SSF161098">
    <property type="entry name" value="MetI-like"/>
    <property type="match status" value="1"/>
</dbReference>
<dbReference type="CDD" id="cd06261">
    <property type="entry name" value="TM_PBP2"/>
    <property type="match status" value="1"/>
</dbReference>
<evidence type="ECO:0000256" key="6">
    <source>
        <dbReference type="ARBA" id="ARBA00023136"/>
    </source>
</evidence>
<evidence type="ECO:0000256" key="7">
    <source>
        <dbReference type="RuleBase" id="RU363032"/>
    </source>
</evidence>
<dbReference type="Pfam" id="PF12911">
    <property type="entry name" value="OppC_N"/>
    <property type="match status" value="1"/>
</dbReference>
<organism evidence="9 10">
    <name type="scientific">Acidihalobacter ferrooxydans</name>
    <dbReference type="NCBI Taxonomy" id="1765967"/>
    <lineage>
        <taxon>Bacteria</taxon>
        <taxon>Pseudomonadati</taxon>
        <taxon>Pseudomonadota</taxon>
        <taxon>Gammaproteobacteria</taxon>
        <taxon>Chromatiales</taxon>
        <taxon>Ectothiorhodospiraceae</taxon>
        <taxon>Acidihalobacter</taxon>
    </lineage>
</organism>
<dbReference type="PROSITE" id="PS50928">
    <property type="entry name" value="ABC_TM1"/>
    <property type="match status" value="1"/>
</dbReference>
<accession>A0A1P8UE37</accession>